<feature type="transmembrane region" description="Helical" evidence="1">
    <location>
        <begin position="82"/>
        <end position="103"/>
    </location>
</feature>
<comment type="caution">
    <text evidence="2">The sequence shown here is derived from an EMBL/GenBank/DDBJ whole genome shotgun (WGS) entry which is preliminary data.</text>
</comment>
<sequence>MTTVDMAQQPKRFYQIMAWIFVAIAFGGFIPTYWLKLLDGSFAGKPILHIHGMLLFGWVLFYAMQVQFVAQRSIAQHRNWGIAGVSLMTALSISVVLAAINTIKQGALTGFETQAAAFSIVTFSGIALIVGFVALAIMNIHRTDWHSRLMTLSFVPLLQAPMARPFAVLMTPPGAVGPPPVFVTLPPAIVIDLILVAMLVYDRRTTGRFHPVTLYGALAIIAVQVLCVPVSTSPAWLATARWIASLAG</sequence>
<evidence type="ECO:0000313" key="2">
    <source>
        <dbReference type="EMBL" id="GBF56641.1"/>
    </source>
</evidence>
<keyword evidence="3" id="KW-1185">Reference proteome</keyword>
<feature type="transmembrane region" description="Helical" evidence="1">
    <location>
        <begin position="16"/>
        <end position="35"/>
    </location>
</feature>
<feature type="transmembrane region" description="Helical" evidence="1">
    <location>
        <begin position="212"/>
        <end position="232"/>
    </location>
</feature>
<keyword evidence="1" id="KW-1133">Transmembrane helix</keyword>
<evidence type="ECO:0000313" key="3">
    <source>
        <dbReference type="Proteomes" id="UP000245086"/>
    </source>
</evidence>
<feature type="transmembrane region" description="Helical" evidence="1">
    <location>
        <begin position="149"/>
        <end position="169"/>
    </location>
</feature>
<dbReference type="EMBL" id="BFBR01000001">
    <property type="protein sequence ID" value="GBF56641.1"/>
    <property type="molecule type" value="Genomic_DNA"/>
</dbReference>
<dbReference type="OrthoDB" id="648493at2"/>
<evidence type="ECO:0000256" key="1">
    <source>
        <dbReference type="SAM" id="Phobius"/>
    </source>
</evidence>
<organism evidence="2 3">
    <name type="scientific">Candidatus Phycosocius bacilliformis</name>
    <dbReference type="NCBI Taxonomy" id="1445552"/>
    <lineage>
        <taxon>Bacteria</taxon>
        <taxon>Pseudomonadati</taxon>
        <taxon>Pseudomonadota</taxon>
        <taxon>Alphaproteobacteria</taxon>
        <taxon>Caulobacterales</taxon>
        <taxon>Caulobacterales incertae sedis</taxon>
        <taxon>Candidatus Phycosocius</taxon>
    </lineage>
</organism>
<keyword evidence="1" id="KW-0812">Transmembrane</keyword>
<feature type="transmembrane region" description="Helical" evidence="1">
    <location>
        <begin position="47"/>
        <end position="70"/>
    </location>
</feature>
<dbReference type="AlphaFoldDB" id="A0A2P2E6D7"/>
<proteinExistence type="predicted"/>
<feature type="transmembrane region" description="Helical" evidence="1">
    <location>
        <begin position="181"/>
        <end position="200"/>
    </location>
</feature>
<accession>A0A2P2E6D7</accession>
<protein>
    <submittedName>
        <fullName evidence="2">Uncharacterized protein</fullName>
    </submittedName>
</protein>
<feature type="transmembrane region" description="Helical" evidence="1">
    <location>
        <begin position="115"/>
        <end position="137"/>
    </location>
</feature>
<keyword evidence="1" id="KW-0472">Membrane</keyword>
<dbReference type="Proteomes" id="UP000245086">
    <property type="component" value="Unassembled WGS sequence"/>
</dbReference>
<gene>
    <name evidence="2" type="ORF">PbB2_00298</name>
</gene>
<reference evidence="2 3" key="1">
    <citation type="journal article" date="2018" name="Genome Announc.">
        <title>Draft Genome Sequence of "Candidatus Phycosocius bacilliformis," an Alphaproteobacterial Ectosymbiont of the Hydrocarbon-Producing Green Alga Botryococcus braunii.</title>
        <authorList>
            <person name="Tanabe Y."/>
            <person name="Yamaguchi H."/>
            <person name="Watanabe M.M."/>
        </authorList>
    </citation>
    <scope>NUCLEOTIDE SEQUENCE [LARGE SCALE GENOMIC DNA]</scope>
    <source>
        <strain evidence="2 3">BOTRYCO-2</strain>
    </source>
</reference>
<name>A0A2P2E6D7_9PROT</name>